<organism evidence="1 2">
    <name type="scientific">Anaerobacillus isosaccharinicus</name>
    <dbReference type="NCBI Taxonomy" id="1532552"/>
    <lineage>
        <taxon>Bacteria</taxon>
        <taxon>Bacillati</taxon>
        <taxon>Bacillota</taxon>
        <taxon>Bacilli</taxon>
        <taxon>Bacillales</taxon>
        <taxon>Bacillaceae</taxon>
        <taxon>Anaerobacillus</taxon>
    </lineage>
</organism>
<accession>A0AC62A4D3</accession>
<keyword evidence="1" id="KW-0808">Transferase</keyword>
<dbReference type="Proteomes" id="UP000180175">
    <property type="component" value="Chromosome"/>
</dbReference>
<dbReference type="EMBL" id="CP063356">
    <property type="protein sequence ID" value="XRP48494.1"/>
    <property type="molecule type" value="Genomic_DNA"/>
</dbReference>
<reference evidence="1 2" key="1">
    <citation type="journal article" date="2017" name="Genome Announc.">
        <title>Draft Genome Sequences of Four Alkaliphilic Bacteria Belonging to the Anaerobacillus Genus.</title>
        <authorList>
            <person name="Bassil N.M."/>
            <person name="Lloyd J.R."/>
        </authorList>
    </citation>
    <scope>NUCLEOTIDE SEQUENCE [LARGE SCALE GENOMIC DNA]</scope>
    <source>
        <strain evidence="1 2">NB2006</strain>
    </source>
</reference>
<proteinExistence type="predicted"/>
<reference evidence="1 2" key="2">
    <citation type="journal article" date="2019" name="Int. J. Syst. Evol. Microbiol.">
        <title>Anaerobacillus isosaccharinicus sp. nov., an alkaliphilic bacterium which degrades isosaccharinic acid.</title>
        <authorList>
            <person name="Bassil N.M."/>
            <person name="Lloyd J.R."/>
        </authorList>
    </citation>
    <scope>NUCLEOTIDE SEQUENCE [LARGE SCALE GENOMIC DNA]</scope>
    <source>
        <strain evidence="1 2">NB2006</strain>
    </source>
</reference>
<protein>
    <submittedName>
        <fullName evidence="1">DNA adenine methylase</fullName>
    </submittedName>
</protein>
<evidence type="ECO:0000313" key="2">
    <source>
        <dbReference type="Proteomes" id="UP000180175"/>
    </source>
</evidence>
<name>A0AC62A4D3_9BACI</name>
<sequence length="127" mass="14692">MIEMNGPLPGKEGLRFPEKIAAVAERLIGVQIENQPAIELIKRYSRQNVLIYANPPYILSTRTTSSYKHEMTEEDHEELLDVLEDHPGPVILSGYTHPLYDGKLKGWRREQKGLKLKLEQFVKKYMD</sequence>
<keyword evidence="1" id="KW-0489">Methyltransferase</keyword>
<gene>
    <name evidence="1" type="ORF">AWH56_26830</name>
</gene>
<evidence type="ECO:0000313" key="1">
    <source>
        <dbReference type="EMBL" id="XRP48494.1"/>
    </source>
</evidence>
<keyword evidence="2" id="KW-1185">Reference proteome</keyword>